<keyword evidence="8" id="KW-0718">Serine biosynthesis</keyword>
<dbReference type="SUPFAM" id="SSF56784">
    <property type="entry name" value="HAD-like"/>
    <property type="match status" value="1"/>
</dbReference>
<evidence type="ECO:0000256" key="2">
    <source>
        <dbReference type="ARBA" id="ARBA00005135"/>
    </source>
</evidence>
<gene>
    <name evidence="9" type="ORF">CC80DRAFT_541624</name>
</gene>
<dbReference type="InterPro" id="IPR050582">
    <property type="entry name" value="HAD-like_SerB"/>
</dbReference>
<dbReference type="Gene3D" id="1.20.1440.310">
    <property type="match status" value="1"/>
</dbReference>
<protein>
    <recommendedName>
        <fullName evidence="3">phosphoserine phosphatase</fullName>
        <ecNumber evidence="3">3.1.3.3</ecNumber>
    </recommendedName>
</protein>
<dbReference type="GO" id="GO:0006564">
    <property type="term" value="P:L-serine biosynthetic process"/>
    <property type="evidence" value="ECO:0007669"/>
    <property type="project" value="UniProtKB-KW"/>
</dbReference>
<dbReference type="AlphaFoldDB" id="A0A6A5UIB7"/>
<dbReference type="InterPro" id="IPR036412">
    <property type="entry name" value="HAD-like_sf"/>
</dbReference>
<evidence type="ECO:0000313" key="10">
    <source>
        <dbReference type="Proteomes" id="UP000800035"/>
    </source>
</evidence>
<comment type="pathway">
    <text evidence="2">Amino-acid biosynthesis; L-serine biosynthesis; L-serine from 3-phospho-D-glycerate: step 3/3.</text>
</comment>
<dbReference type="GO" id="GO:0005737">
    <property type="term" value="C:cytoplasm"/>
    <property type="evidence" value="ECO:0007669"/>
    <property type="project" value="TreeGrafter"/>
</dbReference>
<evidence type="ECO:0000256" key="3">
    <source>
        <dbReference type="ARBA" id="ARBA00012640"/>
    </source>
</evidence>
<evidence type="ECO:0000256" key="5">
    <source>
        <dbReference type="ARBA" id="ARBA00022723"/>
    </source>
</evidence>
<evidence type="ECO:0000256" key="7">
    <source>
        <dbReference type="ARBA" id="ARBA00022842"/>
    </source>
</evidence>
<dbReference type="OrthoDB" id="5182398at2759"/>
<evidence type="ECO:0000256" key="8">
    <source>
        <dbReference type="ARBA" id="ARBA00023299"/>
    </source>
</evidence>
<dbReference type="GO" id="GO:0000287">
    <property type="term" value="F:magnesium ion binding"/>
    <property type="evidence" value="ECO:0007669"/>
    <property type="project" value="TreeGrafter"/>
</dbReference>
<dbReference type="PANTHER" id="PTHR43344:SF2">
    <property type="entry name" value="PHOSPHOSERINE PHOSPHATASE"/>
    <property type="match status" value="1"/>
</dbReference>
<comment type="cofactor">
    <cofactor evidence="1">
        <name>Mg(2+)</name>
        <dbReference type="ChEBI" id="CHEBI:18420"/>
    </cofactor>
</comment>
<keyword evidence="5" id="KW-0479">Metal-binding</keyword>
<organism evidence="9 10">
    <name type="scientific">Byssothecium circinans</name>
    <dbReference type="NCBI Taxonomy" id="147558"/>
    <lineage>
        <taxon>Eukaryota</taxon>
        <taxon>Fungi</taxon>
        <taxon>Dikarya</taxon>
        <taxon>Ascomycota</taxon>
        <taxon>Pezizomycotina</taxon>
        <taxon>Dothideomycetes</taxon>
        <taxon>Pleosporomycetidae</taxon>
        <taxon>Pleosporales</taxon>
        <taxon>Massarineae</taxon>
        <taxon>Massarinaceae</taxon>
        <taxon>Byssothecium</taxon>
    </lineage>
</organism>
<keyword evidence="7" id="KW-0460">Magnesium</keyword>
<name>A0A6A5UIB7_9PLEO</name>
<evidence type="ECO:0000256" key="6">
    <source>
        <dbReference type="ARBA" id="ARBA00022801"/>
    </source>
</evidence>
<accession>A0A6A5UIB7</accession>
<reference evidence="9" key="1">
    <citation type="journal article" date="2020" name="Stud. Mycol.">
        <title>101 Dothideomycetes genomes: a test case for predicting lifestyles and emergence of pathogens.</title>
        <authorList>
            <person name="Haridas S."/>
            <person name="Albert R."/>
            <person name="Binder M."/>
            <person name="Bloem J."/>
            <person name="Labutti K."/>
            <person name="Salamov A."/>
            <person name="Andreopoulos B."/>
            <person name="Baker S."/>
            <person name="Barry K."/>
            <person name="Bills G."/>
            <person name="Bluhm B."/>
            <person name="Cannon C."/>
            <person name="Castanera R."/>
            <person name="Culley D."/>
            <person name="Daum C."/>
            <person name="Ezra D."/>
            <person name="Gonzalez J."/>
            <person name="Henrissat B."/>
            <person name="Kuo A."/>
            <person name="Liang C."/>
            <person name="Lipzen A."/>
            <person name="Lutzoni F."/>
            <person name="Magnuson J."/>
            <person name="Mondo S."/>
            <person name="Nolan M."/>
            <person name="Ohm R."/>
            <person name="Pangilinan J."/>
            <person name="Park H.-J."/>
            <person name="Ramirez L."/>
            <person name="Alfaro M."/>
            <person name="Sun H."/>
            <person name="Tritt A."/>
            <person name="Yoshinaga Y."/>
            <person name="Zwiers L.-H."/>
            <person name="Turgeon B."/>
            <person name="Goodwin S."/>
            <person name="Spatafora J."/>
            <person name="Crous P."/>
            <person name="Grigoriev I."/>
        </authorList>
    </citation>
    <scope>NUCLEOTIDE SEQUENCE</scope>
    <source>
        <strain evidence="9">CBS 675.92</strain>
    </source>
</reference>
<dbReference type="InterPro" id="IPR023214">
    <property type="entry name" value="HAD_sf"/>
</dbReference>
<dbReference type="Gene3D" id="3.40.50.1000">
    <property type="entry name" value="HAD superfamily/HAD-like"/>
    <property type="match status" value="1"/>
</dbReference>
<dbReference type="EMBL" id="ML976977">
    <property type="protein sequence ID" value="KAF1963709.1"/>
    <property type="molecule type" value="Genomic_DNA"/>
</dbReference>
<sequence>MIELNAKTSAYAIFDMDNTSYRYDLEESLLPYLENRGILTRTTLDPSLKLIPFKDTANFTESLYSYYLRLCEVDDFLCYPWAAQVWSGFTLREMKGWVDEVLALNSTVAVKYWHGDEVVEGMVNPPRIFKGQVELYNTLMAYGISVYVISAAHEELVRMVASDPKYGYNVPPENVIGVTTVLRNATSGALTNARKQISEEAYDAAANMDLVMGSNLWTPATWFAGKWAAVLSYIDPWKRPVLVGGDTPGSDTYMHFHGVDTDKGGIRLWVNRKKSAYEELQELIKENVEGQGENGREVTADRNWVVVTPEDIL</sequence>
<proteinExistence type="predicted"/>
<keyword evidence="6" id="KW-0378">Hydrolase</keyword>
<evidence type="ECO:0000256" key="1">
    <source>
        <dbReference type="ARBA" id="ARBA00001946"/>
    </source>
</evidence>
<dbReference type="Proteomes" id="UP000800035">
    <property type="component" value="Unassembled WGS sequence"/>
</dbReference>
<dbReference type="GO" id="GO:0036424">
    <property type="term" value="F:L-phosphoserine phosphatase activity"/>
    <property type="evidence" value="ECO:0007669"/>
    <property type="project" value="TreeGrafter"/>
</dbReference>
<keyword evidence="4" id="KW-0028">Amino-acid biosynthesis</keyword>
<keyword evidence="10" id="KW-1185">Reference proteome</keyword>
<dbReference type="PANTHER" id="PTHR43344">
    <property type="entry name" value="PHOSPHOSERINE PHOSPHATASE"/>
    <property type="match status" value="1"/>
</dbReference>
<evidence type="ECO:0000256" key="4">
    <source>
        <dbReference type="ARBA" id="ARBA00022605"/>
    </source>
</evidence>
<dbReference type="EC" id="3.1.3.3" evidence="3"/>
<evidence type="ECO:0000313" key="9">
    <source>
        <dbReference type="EMBL" id="KAF1963709.1"/>
    </source>
</evidence>